<dbReference type="EMBL" id="NEVQ01000022">
    <property type="protein sequence ID" value="OZI51014.1"/>
    <property type="molecule type" value="Genomic_DNA"/>
</dbReference>
<dbReference type="GO" id="GO:0043190">
    <property type="term" value="C:ATP-binding cassette (ABC) transporter complex"/>
    <property type="evidence" value="ECO:0007669"/>
    <property type="project" value="InterPro"/>
</dbReference>
<dbReference type="InterPro" id="IPR007210">
    <property type="entry name" value="ABC_Gly_betaine_transp_sub-bd"/>
</dbReference>
<dbReference type="SUPFAM" id="SSF53850">
    <property type="entry name" value="Periplasmic binding protein-like II"/>
    <property type="match status" value="1"/>
</dbReference>
<protein>
    <submittedName>
        <fullName evidence="2">Glycine/betaine ABC transporter substrate-binding protein</fullName>
    </submittedName>
</protein>
<dbReference type="CDD" id="cd13643">
    <property type="entry name" value="PBP2_BCP_2"/>
    <property type="match status" value="1"/>
</dbReference>
<accession>A0A261TMY2</accession>
<comment type="caution">
    <text evidence="2">The sequence shown here is derived from an EMBL/GenBank/DDBJ whole genome shotgun (WGS) entry which is preliminary data.</text>
</comment>
<reference evidence="2 3" key="1">
    <citation type="submission" date="2017-05" db="EMBL/GenBank/DDBJ databases">
        <title>Complete and WGS of Bordetella genogroups.</title>
        <authorList>
            <person name="Spilker T."/>
            <person name="LiPuma J."/>
        </authorList>
    </citation>
    <scope>NUCLEOTIDE SEQUENCE [LARGE SCALE GENOMIC DNA]</scope>
    <source>
        <strain evidence="2 3">AU9919</strain>
    </source>
</reference>
<dbReference type="GO" id="GO:0022857">
    <property type="term" value="F:transmembrane transporter activity"/>
    <property type="evidence" value="ECO:0007669"/>
    <property type="project" value="InterPro"/>
</dbReference>
<dbReference type="Proteomes" id="UP000216885">
    <property type="component" value="Unassembled WGS sequence"/>
</dbReference>
<keyword evidence="3" id="KW-1185">Reference proteome</keyword>
<dbReference type="Gene3D" id="3.40.190.100">
    <property type="entry name" value="Glycine betaine-binding periplasmic protein, domain 2"/>
    <property type="match status" value="1"/>
</dbReference>
<dbReference type="Gene3D" id="3.40.190.10">
    <property type="entry name" value="Periplasmic binding protein-like II"/>
    <property type="match status" value="1"/>
</dbReference>
<organism evidence="2 3">
    <name type="scientific">Bordetella genomosp. 4</name>
    <dbReference type="NCBI Taxonomy" id="463044"/>
    <lineage>
        <taxon>Bacteria</taxon>
        <taxon>Pseudomonadati</taxon>
        <taxon>Pseudomonadota</taxon>
        <taxon>Betaproteobacteria</taxon>
        <taxon>Burkholderiales</taxon>
        <taxon>Alcaligenaceae</taxon>
        <taxon>Bordetella</taxon>
    </lineage>
</organism>
<evidence type="ECO:0000259" key="1">
    <source>
        <dbReference type="Pfam" id="PF04069"/>
    </source>
</evidence>
<dbReference type="AlphaFoldDB" id="A0A261TMY2"/>
<feature type="domain" description="ABC-type glycine betaine transport system substrate-binding" evidence="1">
    <location>
        <begin position="21"/>
        <end position="297"/>
    </location>
</feature>
<gene>
    <name evidence="2" type="ORF">CAL20_23455</name>
</gene>
<name>A0A261TMY2_9BORD</name>
<sequence length="311" mass="34314">MLVLAVVIGAPAHAFTPESSDPIKIADNNWSSQKVLARVAQQLLEKLGYQTKVVPADSQGQYAAMGLGDLDLQMEIWEGTMHNSFMKEVKAGRMVDLGSHTATTREDWWYPEYMEEICPGLPDWKALNACAEKFAVPETAPKGRYLAGPVDWIKHDKEKIEALDLNFTVVNAGSAAALFGELKSAYARKEPIVLFNWAPNWVGAEFAGKFVEFPEHEAACVEDPKWGVNPDKTYDCGSPKGGYLKKGAWSGFEKKWSCGYQLIKNIDFTGPMIDQAAAFADVKGLTHDAAATAWIEQHPQEIAAWMPDCAK</sequence>
<proteinExistence type="predicted"/>
<evidence type="ECO:0000313" key="2">
    <source>
        <dbReference type="EMBL" id="OZI51014.1"/>
    </source>
</evidence>
<evidence type="ECO:0000313" key="3">
    <source>
        <dbReference type="Proteomes" id="UP000216885"/>
    </source>
</evidence>
<dbReference type="Pfam" id="PF04069">
    <property type="entry name" value="OpuAC"/>
    <property type="match status" value="1"/>
</dbReference>